<accession>A0AAE1PFK7</accession>
<keyword evidence="2" id="KW-1185">Reference proteome</keyword>
<evidence type="ECO:0000313" key="1">
    <source>
        <dbReference type="EMBL" id="KAK4306419.1"/>
    </source>
</evidence>
<proteinExistence type="predicted"/>
<dbReference type="EMBL" id="JAWZYT010002136">
    <property type="protein sequence ID" value="KAK4306419.1"/>
    <property type="molecule type" value="Genomic_DNA"/>
</dbReference>
<protein>
    <submittedName>
        <fullName evidence="1">Uncharacterized protein</fullName>
    </submittedName>
</protein>
<comment type="caution">
    <text evidence="1">The sequence shown here is derived from an EMBL/GenBank/DDBJ whole genome shotgun (WGS) entry which is preliminary data.</text>
</comment>
<organism evidence="1 2">
    <name type="scientific">Petrolisthes manimaculis</name>
    <dbReference type="NCBI Taxonomy" id="1843537"/>
    <lineage>
        <taxon>Eukaryota</taxon>
        <taxon>Metazoa</taxon>
        <taxon>Ecdysozoa</taxon>
        <taxon>Arthropoda</taxon>
        <taxon>Crustacea</taxon>
        <taxon>Multicrustacea</taxon>
        <taxon>Malacostraca</taxon>
        <taxon>Eumalacostraca</taxon>
        <taxon>Eucarida</taxon>
        <taxon>Decapoda</taxon>
        <taxon>Pleocyemata</taxon>
        <taxon>Anomura</taxon>
        <taxon>Galatheoidea</taxon>
        <taxon>Porcellanidae</taxon>
        <taxon>Petrolisthes</taxon>
    </lineage>
</organism>
<dbReference type="AlphaFoldDB" id="A0AAE1PFK7"/>
<sequence>MRGELCIRGVCVGLSLFPLHKHPAQPSLSCLVLPSSQASSLTLLVLSLPSLFTSIQPNPPRLVSSFPLYNLPPHPSSSYISLPSSQASSPTLLLRLCLQRDTQNEIPVPNGS</sequence>
<evidence type="ECO:0000313" key="2">
    <source>
        <dbReference type="Proteomes" id="UP001292094"/>
    </source>
</evidence>
<gene>
    <name evidence="1" type="ORF">Pmani_021761</name>
</gene>
<dbReference type="Proteomes" id="UP001292094">
    <property type="component" value="Unassembled WGS sequence"/>
</dbReference>
<name>A0AAE1PFK7_9EUCA</name>
<reference evidence="1" key="1">
    <citation type="submission" date="2023-11" db="EMBL/GenBank/DDBJ databases">
        <title>Genome assemblies of two species of porcelain crab, Petrolisthes cinctipes and Petrolisthes manimaculis (Anomura: Porcellanidae).</title>
        <authorList>
            <person name="Angst P."/>
        </authorList>
    </citation>
    <scope>NUCLEOTIDE SEQUENCE</scope>
    <source>
        <strain evidence="1">PB745_02</strain>
        <tissue evidence="1">Gill</tissue>
    </source>
</reference>